<protein>
    <recommendedName>
        <fullName evidence="5">Cell-wall binding lipoprotein</fullName>
    </recommendedName>
</protein>
<comment type="caution">
    <text evidence="3">The sequence shown here is derived from an EMBL/GenBank/DDBJ whole genome shotgun (WGS) entry which is preliminary data.</text>
</comment>
<dbReference type="RefSeq" id="WP_136380594.1">
    <property type="nucleotide sequence ID" value="NZ_SLUB01000033.1"/>
</dbReference>
<dbReference type="OrthoDB" id="2576511at2"/>
<evidence type="ECO:0000256" key="2">
    <source>
        <dbReference type="SAM" id="SignalP"/>
    </source>
</evidence>
<gene>
    <name evidence="3" type="ORF">E1I69_16105</name>
</gene>
<dbReference type="InterPro" id="IPR036785">
    <property type="entry name" value="YkyA-like_sf"/>
</dbReference>
<feature type="chain" id="PRO_5039079223" description="Cell-wall binding lipoprotein" evidence="2">
    <location>
        <begin position="26"/>
        <end position="223"/>
    </location>
</feature>
<feature type="coiled-coil region" evidence="1">
    <location>
        <begin position="157"/>
        <end position="191"/>
    </location>
</feature>
<keyword evidence="1" id="KW-0175">Coiled coil</keyword>
<dbReference type="Pfam" id="PF10368">
    <property type="entry name" value="YkyA"/>
    <property type="match status" value="1"/>
</dbReference>
<dbReference type="AlphaFoldDB" id="A0A4S3PPF0"/>
<name>A0A4S3PPF0_9BACI</name>
<evidence type="ECO:0008006" key="5">
    <source>
        <dbReference type="Google" id="ProtNLM"/>
    </source>
</evidence>
<reference evidence="3 4" key="1">
    <citation type="journal article" date="2019" name="Indoor Air">
        <title>Impacts of indoor surface finishes on bacterial viability.</title>
        <authorList>
            <person name="Hu J."/>
            <person name="Maamar S.B."/>
            <person name="Glawe A.J."/>
            <person name="Gottel N."/>
            <person name="Gilbert J.A."/>
            <person name="Hartmann E.M."/>
        </authorList>
    </citation>
    <scope>NUCLEOTIDE SEQUENCE [LARGE SCALE GENOMIC DNA]</scope>
    <source>
        <strain evidence="3 4">AF060A6</strain>
    </source>
</reference>
<dbReference type="Gene3D" id="1.20.120.570">
    <property type="entry name" value="YkyA-like"/>
    <property type="match status" value="1"/>
</dbReference>
<dbReference type="Proteomes" id="UP000306477">
    <property type="component" value="Unassembled WGS sequence"/>
</dbReference>
<evidence type="ECO:0000256" key="1">
    <source>
        <dbReference type="SAM" id="Coils"/>
    </source>
</evidence>
<dbReference type="PROSITE" id="PS51257">
    <property type="entry name" value="PROKAR_LIPOPROTEIN"/>
    <property type="match status" value="1"/>
</dbReference>
<organism evidence="3 4">
    <name type="scientific">Bacillus timonensis</name>
    <dbReference type="NCBI Taxonomy" id="1033734"/>
    <lineage>
        <taxon>Bacteria</taxon>
        <taxon>Bacillati</taxon>
        <taxon>Bacillota</taxon>
        <taxon>Bacilli</taxon>
        <taxon>Bacillales</taxon>
        <taxon>Bacillaceae</taxon>
        <taxon>Bacillus</taxon>
    </lineage>
</organism>
<accession>A0A4S3PPF0</accession>
<proteinExistence type="predicted"/>
<sequence length="223" mass="26222">MKNKTFKLSIVLLCMIFLLMGCNNGPSPEEQMYETLEKVVKVEKDFEEQQEPLVELEKREKELYDEILTLGMKEFDQIVTLSKEALDIVTERETRINNEHESIKASKKEFQKVDSFISEIKEESVKEEADALVSVMNQRYESYEKLYSSYTEAIGYDKKLYEMFQNEELTLEELEQQINLINETYEKVVAANEDFNKLTDQYNNAKVSFYKSAGLEVVFEEKE</sequence>
<keyword evidence="4" id="KW-1185">Reference proteome</keyword>
<dbReference type="EMBL" id="SLUB01000033">
    <property type="protein sequence ID" value="THE11164.1"/>
    <property type="molecule type" value="Genomic_DNA"/>
</dbReference>
<dbReference type="STRING" id="1033734.GCA_000285535_00854"/>
<dbReference type="SUPFAM" id="SSF140423">
    <property type="entry name" value="MW0975(SA0943)-like"/>
    <property type="match status" value="1"/>
</dbReference>
<evidence type="ECO:0000313" key="3">
    <source>
        <dbReference type="EMBL" id="THE11164.1"/>
    </source>
</evidence>
<keyword evidence="2" id="KW-0732">Signal</keyword>
<feature type="signal peptide" evidence="2">
    <location>
        <begin position="1"/>
        <end position="25"/>
    </location>
</feature>
<evidence type="ECO:0000313" key="4">
    <source>
        <dbReference type="Proteomes" id="UP000306477"/>
    </source>
</evidence>
<dbReference type="InterPro" id="IPR019454">
    <property type="entry name" value="Lipoprot_YkyA-like"/>
</dbReference>